<organism evidence="1">
    <name type="scientific">viral metagenome</name>
    <dbReference type="NCBI Taxonomy" id="1070528"/>
    <lineage>
        <taxon>unclassified sequences</taxon>
        <taxon>metagenomes</taxon>
        <taxon>organismal metagenomes</taxon>
    </lineage>
</organism>
<accession>A0A6C0DRY3</accession>
<name>A0A6C0DRY3_9ZZZZ</name>
<dbReference type="AlphaFoldDB" id="A0A6C0DRY3"/>
<dbReference type="EMBL" id="MN739664">
    <property type="protein sequence ID" value="QHT19274.1"/>
    <property type="molecule type" value="Genomic_DNA"/>
</dbReference>
<proteinExistence type="predicted"/>
<reference evidence="1" key="1">
    <citation type="journal article" date="2020" name="Nature">
        <title>Giant virus diversity and host interactions through global metagenomics.</title>
        <authorList>
            <person name="Schulz F."/>
            <person name="Roux S."/>
            <person name="Paez-Espino D."/>
            <person name="Jungbluth S."/>
            <person name="Walsh D.A."/>
            <person name="Denef V.J."/>
            <person name="McMahon K.D."/>
            <person name="Konstantinidis K.T."/>
            <person name="Eloe-Fadrosh E.A."/>
            <person name="Kyrpides N.C."/>
            <person name="Woyke T."/>
        </authorList>
    </citation>
    <scope>NUCLEOTIDE SEQUENCE</scope>
    <source>
        <strain evidence="1">GVMAG-M-3300023174-57</strain>
    </source>
</reference>
<evidence type="ECO:0000313" key="1">
    <source>
        <dbReference type="EMBL" id="QHT19274.1"/>
    </source>
</evidence>
<protein>
    <submittedName>
        <fullName evidence="1">Uncharacterized protein</fullName>
    </submittedName>
</protein>
<sequence length="69" mass="7747">MRESLANKYCGCIKKVRKTVKARSGRTPQNKEGAAIAICTKSVLQSRGRTLRKFNCKRGKPNLKTQPLK</sequence>